<dbReference type="PANTHER" id="PTHR43245:SF13">
    <property type="entry name" value="UDP-D-APIOSE_UDP-D-XYLOSE SYNTHASE 2"/>
    <property type="match status" value="1"/>
</dbReference>
<evidence type="ECO:0000259" key="1">
    <source>
        <dbReference type="Pfam" id="PF01370"/>
    </source>
</evidence>
<dbReference type="SUPFAM" id="SSF51735">
    <property type="entry name" value="NAD(P)-binding Rossmann-fold domains"/>
    <property type="match status" value="1"/>
</dbReference>
<dbReference type="EMBL" id="LQMQ01000055">
    <property type="protein sequence ID" value="KUO39815.1"/>
    <property type="molecule type" value="Genomic_DNA"/>
</dbReference>
<dbReference type="InterPro" id="IPR001509">
    <property type="entry name" value="Epimerase_deHydtase"/>
</dbReference>
<organism evidence="2 3">
    <name type="scientific">Hadarchaeum yellowstonense</name>
    <dbReference type="NCBI Taxonomy" id="1776334"/>
    <lineage>
        <taxon>Archaea</taxon>
        <taxon>Methanobacteriati</taxon>
        <taxon>Candidatus Hadarchaeota</taxon>
        <taxon>Candidatus Hadarchaeia</taxon>
        <taxon>Candidatus Hadarchaeales</taxon>
        <taxon>Candidatus Hadarchaeaceae</taxon>
        <taxon>Candidatus Hadarchaeum</taxon>
    </lineage>
</organism>
<dbReference type="Proteomes" id="UP000074294">
    <property type="component" value="Unassembled WGS sequence"/>
</dbReference>
<protein>
    <submittedName>
        <fullName evidence="2">Nucleoside-diphosphate sugar epimerase</fullName>
    </submittedName>
</protein>
<dbReference type="Pfam" id="PF01370">
    <property type="entry name" value="Epimerase"/>
    <property type="match status" value="1"/>
</dbReference>
<sequence length="302" mass="33940">MKVLVTGGAGFIGSNLVEELVKRGEDVIVLDDFSTGSLENLKAVQGRVEVIRVPCQRILELKLPEIKRIFHLGIPSSSPMYRDNPVLVGEAISGFMNVFELARRNRAKVVYASTSSLYRGCPTPHREDMVSEPFDFYTEARIAMERLARVYYELYGVSSVGMRFFSVYGPHERAKGRYANNISQFLWAMREDKPPEVYGDGEQTRDFVHVSDVVRACLLAADSSLDCEVINVGTGRQTSFNRVIELLNRALGKSIKPVYLPNPVKNYVYHTHADLTKARKLLGYEPAVSLEEGIRRLVASED</sequence>
<feature type="domain" description="NAD-dependent epimerase/dehydratase" evidence="1">
    <location>
        <begin position="3"/>
        <end position="233"/>
    </location>
</feature>
<accession>A0A147JTI0</accession>
<name>A0A147JTI0_HADYE</name>
<dbReference type="STRING" id="1776334.APZ16_01315"/>
<dbReference type="Gene3D" id="3.40.50.720">
    <property type="entry name" value="NAD(P)-binding Rossmann-like Domain"/>
    <property type="match status" value="1"/>
</dbReference>
<gene>
    <name evidence="2" type="ORF">APZ16_01315</name>
</gene>
<evidence type="ECO:0000313" key="3">
    <source>
        <dbReference type="Proteomes" id="UP000074294"/>
    </source>
</evidence>
<dbReference type="InterPro" id="IPR050177">
    <property type="entry name" value="Lipid_A_modif_metabolic_enz"/>
</dbReference>
<dbReference type="PRINTS" id="PR01713">
    <property type="entry name" value="NUCEPIMERASE"/>
</dbReference>
<evidence type="ECO:0000313" key="2">
    <source>
        <dbReference type="EMBL" id="KUO39815.1"/>
    </source>
</evidence>
<dbReference type="Gene3D" id="3.90.25.10">
    <property type="entry name" value="UDP-galactose 4-epimerase, domain 1"/>
    <property type="match status" value="1"/>
</dbReference>
<comment type="caution">
    <text evidence="2">The sequence shown here is derived from an EMBL/GenBank/DDBJ whole genome shotgun (WGS) entry which is preliminary data.</text>
</comment>
<dbReference type="InterPro" id="IPR036291">
    <property type="entry name" value="NAD(P)-bd_dom_sf"/>
</dbReference>
<proteinExistence type="predicted"/>
<dbReference type="PANTHER" id="PTHR43245">
    <property type="entry name" value="BIFUNCTIONAL POLYMYXIN RESISTANCE PROTEIN ARNA"/>
    <property type="match status" value="1"/>
</dbReference>
<reference evidence="2 3" key="1">
    <citation type="journal article" date="2016" name="Nat. Microbiol.">
        <title>Genomic inference of the metabolism of cosmopolitan subsurface Archaea, Hadesarchaea.</title>
        <authorList>
            <person name="Baker B.J."/>
            <person name="Saw J.H."/>
            <person name="Lind A.E."/>
            <person name="Lazar C.S."/>
            <person name="Hinrichs K.-U."/>
            <person name="Teske A.P."/>
            <person name="Ettema T.J."/>
        </authorList>
    </citation>
    <scope>NUCLEOTIDE SEQUENCE [LARGE SCALE GENOMIC DNA]</scope>
</reference>
<dbReference type="AlphaFoldDB" id="A0A147JTI0"/>